<name>A0A8J5IV72_9STRA</name>
<keyword evidence="3" id="KW-1185">Reference proteome</keyword>
<evidence type="ECO:0000313" key="2">
    <source>
        <dbReference type="EMBL" id="KAG6975159.1"/>
    </source>
</evidence>
<sequence length="64" mass="7156">MKPCPWGYAAEETGENVYCPAKEEATAPRRVRRRAIRSWDEVGGEARRARDGEFGSETNSSVPN</sequence>
<evidence type="ECO:0000313" key="3">
    <source>
        <dbReference type="Proteomes" id="UP000709295"/>
    </source>
</evidence>
<comment type="caution">
    <text evidence="2">The sequence shown here is derived from an EMBL/GenBank/DDBJ whole genome shotgun (WGS) entry which is preliminary data.</text>
</comment>
<proteinExistence type="predicted"/>
<dbReference type="AlphaFoldDB" id="A0A8J5IV72"/>
<dbReference type="Proteomes" id="UP000709295">
    <property type="component" value="Unassembled WGS sequence"/>
</dbReference>
<reference evidence="2" key="1">
    <citation type="submission" date="2021-01" db="EMBL/GenBank/DDBJ databases">
        <title>Phytophthora aleatoria, a newly-described species from Pinus radiata is distinct from Phytophthora cactorum isolates based on comparative genomics.</title>
        <authorList>
            <person name="Mcdougal R."/>
            <person name="Panda P."/>
            <person name="Williams N."/>
            <person name="Studholme D.J."/>
        </authorList>
    </citation>
    <scope>NUCLEOTIDE SEQUENCE</scope>
    <source>
        <strain evidence="2">NZFS 4037</strain>
    </source>
</reference>
<feature type="region of interest" description="Disordered" evidence="1">
    <location>
        <begin position="39"/>
        <end position="64"/>
    </location>
</feature>
<gene>
    <name evidence="2" type="ORF">JG688_00002651</name>
</gene>
<organism evidence="2 3">
    <name type="scientific">Phytophthora aleatoria</name>
    <dbReference type="NCBI Taxonomy" id="2496075"/>
    <lineage>
        <taxon>Eukaryota</taxon>
        <taxon>Sar</taxon>
        <taxon>Stramenopiles</taxon>
        <taxon>Oomycota</taxon>
        <taxon>Peronosporomycetes</taxon>
        <taxon>Peronosporales</taxon>
        <taxon>Peronosporaceae</taxon>
        <taxon>Phytophthora</taxon>
    </lineage>
</organism>
<feature type="compositionally biased region" description="Basic and acidic residues" evidence="1">
    <location>
        <begin position="39"/>
        <end position="53"/>
    </location>
</feature>
<evidence type="ECO:0000256" key="1">
    <source>
        <dbReference type="SAM" id="MobiDB-lite"/>
    </source>
</evidence>
<accession>A0A8J5IV72</accession>
<dbReference type="EMBL" id="JAENGY010000073">
    <property type="protein sequence ID" value="KAG6975159.1"/>
    <property type="molecule type" value="Genomic_DNA"/>
</dbReference>
<protein>
    <submittedName>
        <fullName evidence="2">Uncharacterized protein</fullName>
    </submittedName>
</protein>